<name>A0A1N6GVX3_9FLAO</name>
<dbReference type="STRING" id="1416779.SAMN05444409_2083"/>
<evidence type="ECO:0000313" key="1">
    <source>
        <dbReference type="EMBL" id="SIO11597.1"/>
    </source>
</evidence>
<dbReference type="OrthoDB" id="1237350at2"/>
<accession>A0A1N6GVX3</accession>
<reference evidence="2" key="1">
    <citation type="submission" date="2016-11" db="EMBL/GenBank/DDBJ databases">
        <authorList>
            <person name="Varghese N."/>
            <person name="Submissions S."/>
        </authorList>
    </citation>
    <scope>NUCLEOTIDE SEQUENCE [LARGE SCALE GENOMIC DNA]</scope>
    <source>
        <strain evidence="2">DSM 27623</strain>
    </source>
</reference>
<dbReference type="AlphaFoldDB" id="A0A1N6GVX3"/>
<dbReference type="RefSeq" id="WP_074235184.1">
    <property type="nucleotide sequence ID" value="NZ_FSRK01000001.1"/>
</dbReference>
<gene>
    <name evidence="1" type="ORF">SAMN05444409_2083</name>
</gene>
<dbReference type="EMBL" id="FSRK01000001">
    <property type="protein sequence ID" value="SIO11597.1"/>
    <property type="molecule type" value="Genomic_DNA"/>
</dbReference>
<proteinExistence type="predicted"/>
<keyword evidence="2" id="KW-1185">Reference proteome</keyword>
<dbReference type="Gene3D" id="3.80.10.10">
    <property type="entry name" value="Ribonuclease Inhibitor"/>
    <property type="match status" value="1"/>
</dbReference>
<dbReference type="SUPFAM" id="SSF52058">
    <property type="entry name" value="L domain-like"/>
    <property type="match status" value="1"/>
</dbReference>
<dbReference type="InterPro" id="IPR032675">
    <property type="entry name" value="LRR_dom_sf"/>
</dbReference>
<evidence type="ECO:0000313" key="2">
    <source>
        <dbReference type="Proteomes" id="UP000185207"/>
    </source>
</evidence>
<dbReference type="Proteomes" id="UP000185207">
    <property type="component" value="Unassembled WGS sequence"/>
</dbReference>
<protein>
    <submittedName>
        <fullName evidence="1">Uncharacterized protein</fullName>
    </submittedName>
</protein>
<sequence length="426" mass="46932">MLKDLYGNIMTNTSGEVLKSPDLPVIEFDHNQSVFPPIQGMASPVFQLSSKPGTNNTVNFDYGDGSAIASYNFTTNTSIPTYTYPAGAAKRTVKMWFSNPNNIYSITISRQRLIGKFPENLLFYRFSSAVSISSVYFEEFPTGLGGGYFQTLNLNSITPNSISFIPTWITNSRIFQLALSGLNLSNKLNNNLDKIIRIKGITNLSLGSCSINTSSIPSNFKDISTLRTLAFAANPVQNISQEINDMKQITHLSFGYRHQVNWTNGMGNGALTSWGVGIGGMNLNQLSIVFAASGQLLPLTPPTGIELCPALKTIDYRSAYKGNQTRMDTLVTNFYNIVVAKAIISNSSTIEGLLRKVNWLISWVNFYAGANDRPSGIFQAPLVGFNLGVDNGKPESPMEMLYVLCKNYRWTVEVMNETLTDIQTLS</sequence>
<organism evidence="1 2">
    <name type="scientific">Epilithonimonas zeae</name>
    <dbReference type="NCBI Taxonomy" id="1416779"/>
    <lineage>
        <taxon>Bacteria</taxon>
        <taxon>Pseudomonadati</taxon>
        <taxon>Bacteroidota</taxon>
        <taxon>Flavobacteriia</taxon>
        <taxon>Flavobacteriales</taxon>
        <taxon>Weeksellaceae</taxon>
        <taxon>Chryseobacterium group</taxon>
        <taxon>Epilithonimonas</taxon>
    </lineage>
</organism>